<keyword evidence="5" id="KW-0598">Phosphotransferase system</keyword>
<dbReference type="PANTHER" id="PTHR33989">
    <property type="match status" value="1"/>
</dbReference>
<evidence type="ECO:0000256" key="5">
    <source>
        <dbReference type="ARBA" id="ARBA00022683"/>
    </source>
</evidence>
<protein>
    <recommendedName>
        <fullName evidence="9">Permease IIC component</fullName>
    </recommendedName>
</protein>
<keyword evidence="8 9" id="KW-0472">Membrane</keyword>
<dbReference type="InterPro" id="IPR004796">
    <property type="entry name" value="PTS_IIC_cello"/>
</dbReference>
<dbReference type="GO" id="GO:0008982">
    <property type="term" value="F:protein-N(PI)-phosphohistidine-sugar phosphotransferase activity"/>
    <property type="evidence" value="ECO:0007669"/>
    <property type="project" value="UniProtKB-UniRule"/>
</dbReference>
<dbReference type="OrthoDB" id="5843984at2"/>
<sequence length="450" mass="49205">MNTGFVLLQKYLMTPMAKISQFKIVRAVMAAGMASVPFCIVGSMFLVFNTLPMTFTGLETVFENTVFKVSDLYMIANTATMGILALYFNIVVGYELTKIEEEETGLKVNALNGAMLSVFAFVMTLPELVMQSGAMVLLNDQSELVFNGLRLKPFVYRLGTSGIFIAIVMAIIATQLYFLCVRRNWVVKMPETVPLGVSRSFTALIPTFVIAFTILILNGILVYFGTDIFDIIGVPFTFVTNLTKSWLGIMVILFLIHALWVVGIHGASIIGAFITPIMLSNMNENVGGAHIPFAGEFNNSLVILGGSGSTLLMTFFIAFCAKSSQLKILGRASAVPAIFNINEPIIFGMPIVYNPYLALPFLLAPMACGTLGYFAISSGFMNPIIALIPWPSPMGLGAFIGTGGDYRAMFVAILSAILALVIYLPFVKMYDNKLYKEEQVKSESKSQTEE</sequence>
<feature type="transmembrane region" description="Helical" evidence="10">
    <location>
        <begin position="24"/>
        <end position="48"/>
    </location>
</feature>
<evidence type="ECO:0000256" key="10">
    <source>
        <dbReference type="SAM" id="Phobius"/>
    </source>
</evidence>
<evidence type="ECO:0000256" key="8">
    <source>
        <dbReference type="ARBA" id="ARBA00023136"/>
    </source>
</evidence>
<dbReference type="NCBIfam" id="NF007157">
    <property type="entry name" value="PRK09592.1"/>
    <property type="match status" value="1"/>
</dbReference>
<dbReference type="GO" id="GO:0005886">
    <property type="term" value="C:plasma membrane"/>
    <property type="evidence" value="ECO:0007669"/>
    <property type="project" value="UniProtKB-SubCell"/>
</dbReference>
<evidence type="ECO:0000259" key="11">
    <source>
        <dbReference type="PROSITE" id="PS51105"/>
    </source>
</evidence>
<evidence type="ECO:0000256" key="3">
    <source>
        <dbReference type="ARBA" id="ARBA00022475"/>
    </source>
</evidence>
<keyword evidence="2 9" id="KW-0813">Transport</keyword>
<evidence type="ECO:0000256" key="2">
    <source>
        <dbReference type="ARBA" id="ARBA00022448"/>
    </source>
</evidence>
<evidence type="ECO:0000313" key="13">
    <source>
        <dbReference type="Proteomes" id="UP000194968"/>
    </source>
</evidence>
<reference evidence="12 13" key="1">
    <citation type="submission" date="2017-03" db="EMBL/GenBank/DDBJ databases">
        <title>Comparative genomics of honeybee gut symbionts reveal geographically distinct and subgroup specific antibiotic resistance.</title>
        <authorList>
            <person name="Ludvigsen J."/>
            <person name="Porcellato D."/>
            <person name="Labee-Lund T.M."/>
            <person name="Amdam G.V."/>
            <person name="Rudi K."/>
        </authorList>
    </citation>
    <scope>NUCLEOTIDE SEQUENCE [LARGE SCALE GENOMIC DNA]</scope>
    <source>
        <strain evidence="12 13">A-4-12</strain>
    </source>
</reference>
<dbReference type="PANTHER" id="PTHR33989:SF8">
    <property type="entry name" value="PERMEASE IIC COMPONENT"/>
    <property type="match status" value="1"/>
</dbReference>
<feature type="transmembrane region" description="Helical" evidence="10">
    <location>
        <begin position="158"/>
        <end position="180"/>
    </location>
</feature>
<dbReference type="EMBL" id="NASK01000065">
    <property type="protein sequence ID" value="OTQ53206.1"/>
    <property type="molecule type" value="Genomic_DNA"/>
</dbReference>
<comment type="subcellular location">
    <subcellularLocation>
        <location evidence="1">Cell membrane</location>
        <topology evidence="1">Multi-pass membrane protein</topology>
    </subcellularLocation>
</comment>
<gene>
    <name evidence="12" type="ORF">B6D06_01305</name>
</gene>
<dbReference type="GO" id="GO:0009401">
    <property type="term" value="P:phosphoenolpyruvate-dependent sugar phosphotransferase system"/>
    <property type="evidence" value="ECO:0007669"/>
    <property type="project" value="UniProtKB-KW"/>
</dbReference>
<accession>A0A242NWZ5</accession>
<keyword evidence="7 10" id="KW-1133">Transmembrane helix</keyword>
<dbReference type="InterPro" id="IPR004501">
    <property type="entry name" value="PTS_EIIC_3"/>
</dbReference>
<comment type="caution">
    <text evidence="12">The sequence shown here is derived from an EMBL/GenBank/DDBJ whole genome shotgun (WGS) entry which is preliminary data.</text>
</comment>
<dbReference type="Pfam" id="PF02378">
    <property type="entry name" value="PTS_EIIC"/>
    <property type="match status" value="1"/>
</dbReference>
<name>A0A242NWZ5_9GAMM</name>
<keyword evidence="3 9" id="KW-1003">Cell membrane</keyword>
<dbReference type="GO" id="GO:1901264">
    <property type="term" value="P:carbohydrate derivative transport"/>
    <property type="evidence" value="ECO:0007669"/>
    <property type="project" value="TreeGrafter"/>
</dbReference>
<dbReference type="AlphaFoldDB" id="A0A242NWZ5"/>
<dbReference type="RefSeq" id="WP_086319950.1">
    <property type="nucleotide sequence ID" value="NZ_CAMLFL010000006.1"/>
</dbReference>
<dbReference type="InterPro" id="IPR051088">
    <property type="entry name" value="PTS_Sugar-EIIC/EIIB"/>
</dbReference>
<evidence type="ECO:0000256" key="7">
    <source>
        <dbReference type="ARBA" id="ARBA00022989"/>
    </source>
</evidence>
<evidence type="ECO:0000256" key="6">
    <source>
        <dbReference type="ARBA" id="ARBA00022692"/>
    </source>
</evidence>
<evidence type="ECO:0000256" key="4">
    <source>
        <dbReference type="ARBA" id="ARBA00022597"/>
    </source>
</evidence>
<feature type="transmembrane region" description="Helical" evidence="10">
    <location>
        <begin position="300"/>
        <end position="319"/>
    </location>
</feature>
<keyword evidence="6 10" id="KW-0812">Transmembrane</keyword>
<dbReference type="NCBIfam" id="TIGR00410">
    <property type="entry name" value="lacE"/>
    <property type="match status" value="1"/>
</dbReference>
<feature type="transmembrane region" description="Helical" evidence="10">
    <location>
        <begin position="113"/>
        <end position="138"/>
    </location>
</feature>
<comment type="function">
    <text evidence="9">The phosphoenolpyruvate-dependent sugar phosphotransferase system (PTS), a major carbohydrate active -transport system, catalyzes the phosphorylation of incoming sugar substrates concomitant with their translocation across the cell membrane.</text>
</comment>
<evidence type="ECO:0000256" key="1">
    <source>
        <dbReference type="ARBA" id="ARBA00004651"/>
    </source>
</evidence>
<dbReference type="InterPro" id="IPR003352">
    <property type="entry name" value="PTS_EIIC"/>
</dbReference>
<dbReference type="PIRSF" id="PIRSF006351">
    <property type="entry name" value="PTS_EIIC-Cellobiose"/>
    <property type="match status" value="1"/>
</dbReference>
<feature type="transmembrane region" description="Helical" evidence="10">
    <location>
        <begin position="72"/>
        <end position="92"/>
    </location>
</feature>
<feature type="transmembrane region" description="Helical" evidence="10">
    <location>
        <begin position="406"/>
        <end position="426"/>
    </location>
</feature>
<evidence type="ECO:0000256" key="9">
    <source>
        <dbReference type="PIRNR" id="PIRNR006351"/>
    </source>
</evidence>
<feature type="transmembrane region" description="Helical" evidence="10">
    <location>
        <begin position="201"/>
        <end position="226"/>
    </location>
</feature>
<feature type="transmembrane region" description="Helical" evidence="10">
    <location>
        <begin position="246"/>
        <end position="279"/>
    </location>
</feature>
<dbReference type="PROSITE" id="PS51105">
    <property type="entry name" value="PTS_EIIC_TYPE_3"/>
    <property type="match status" value="1"/>
</dbReference>
<feature type="domain" description="PTS EIIC type-3" evidence="11">
    <location>
        <begin position="8"/>
        <end position="426"/>
    </location>
</feature>
<keyword evidence="4 9" id="KW-0762">Sugar transport</keyword>
<proteinExistence type="predicted"/>
<organism evidence="12 13">
    <name type="scientific">Gilliamella apis</name>
    <dbReference type="NCBI Taxonomy" id="1970738"/>
    <lineage>
        <taxon>Bacteria</taxon>
        <taxon>Pseudomonadati</taxon>
        <taxon>Pseudomonadota</taxon>
        <taxon>Gammaproteobacteria</taxon>
        <taxon>Orbales</taxon>
        <taxon>Orbaceae</taxon>
        <taxon>Gilliamella</taxon>
    </lineage>
</organism>
<dbReference type="Proteomes" id="UP000194968">
    <property type="component" value="Unassembled WGS sequence"/>
</dbReference>
<evidence type="ECO:0000313" key="12">
    <source>
        <dbReference type="EMBL" id="OTQ53206.1"/>
    </source>
</evidence>